<evidence type="ECO:0000313" key="2">
    <source>
        <dbReference type="Proteomes" id="UP000298061"/>
    </source>
</evidence>
<dbReference type="EMBL" id="SFCI01001062">
    <property type="protein sequence ID" value="TFY76876.1"/>
    <property type="molecule type" value="Genomic_DNA"/>
</dbReference>
<dbReference type="Gene3D" id="3.40.50.150">
    <property type="entry name" value="Vaccinia Virus protein VP39"/>
    <property type="match status" value="1"/>
</dbReference>
<gene>
    <name evidence="1" type="ORF">EWM64_g7137</name>
</gene>
<evidence type="ECO:0008006" key="3">
    <source>
        <dbReference type="Google" id="ProtNLM"/>
    </source>
</evidence>
<proteinExistence type="predicted"/>
<dbReference type="OrthoDB" id="506498at2759"/>
<comment type="caution">
    <text evidence="1">The sequence shown here is derived from an EMBL/GenBank/DDBJ whole genome shotgun (WGS) entry which is preliminary data.</text>
</comment>
<dbReference type="SUPFAM" id="SSF53335">
    <property type="entry name" value="S-adenosyl-L-methionine-dependent methyltransferases"/>
    <property type="match status" value="1"/>
</dbReference>
<dbReference type="CDD" id="cd02440">
    <property type="entry name" value="AdoMet_MTases"/>
    <property type="match status" value="1"/>
</dbReference>
<sequence length="178" mass="20201">MDPLPFEAESFDVVHSRFVLQHLPMPNDVLEGLNQLVKPSGWLLLEDADAPKASSEHAQAVLETVSRNRDFRLLKGLSINAASGLEPRVRALGSYDTVNVHKVLVPVNTPDPVEDKKIARLAQQFRISTYWFITDPVNEHAPKSWLTPQLQQAFKDEFDTLSWTITLSVFWVWAQKRA</sequence>
<evidence type="ECO:0000313" key="1">
    <source>
        <dbReference type="EMBL" id="TFY76876.1"/>
    </source>
</evidence>
<reference evidence="1 2" key="1">
    <citation type="submission" date="2019-02" db="EMBL/GenBank/DDBJ databases">
        <title>Genome sequencing of the rare red list fungi Hericium alpestre (H. flagellum).</title>
        <authorList>
            <person name="Buettner E."/>
            <person name="Kellner H."/>
        </authorList>
    </citation>
    <scope>NUCLEOTIDE SEQUENCE [LARGE SCALE GENOMIC DNA]</scope>
    <source>
        <strain evidence="1 2">DSM 108284</strain>
    </source>
</reference>
<keyword evidence="2" id="KW-1185">Reference proteome</keyword>
<accession>A0A4Y9ZPP6</accession>
<dbReference type="AlphaFoldDB" id="A0A4Y9ZPP6"/>
<name>A0A4Y9ZPP6_9AGAM</name>
<dbReference type="Pfam" id="PF13489">
    <property type="entry name" value="Methyltransf_23"/>
    <property type="match status" value="1"/>
</dbReference>
<dbReference type="InterPro" id="IPR029063">
    <property type="entry name" value="SAM-dependent_MTases_sf"/>
</dbReference>
<protein>
    <recommendedName>
        <fullName evidence="3">Methyltransferase type 11 domain-containing protein</fullName>
    </recommendedName>
</protein>
<dbReference type="Proteomes" id="UP000298061">
    <property type="component" value="Unassembled WGS sequence"/>
</dbReference>
<organism evidence="1 2">
    <name type="scientific">Hericium alpestre</name>
    <dbReference type="NCBI Taxonomy" id="135208"/>
    <lineage>
        <taxon>Eukaryota</taxon>
        <taxon>Fungi</taxon>
        <taxon>Dikarya</taxon>
        <taxon>Basidiomycota</taxon>
        <taxon>Agaricomycotina</taxon>
        <taxon>Agaricomycetes</taxon>
        <taxon>Russulales</taxon>
        <taxon>Hericiaceae</taxon>
        <taxon>Hericium</taxon>
    </lineage>
</organism>